<name>A0ABR2RD75_9ROSI</name>
<comment type="caution">
    <text evidence="1">The sequence shown here is derived from an EMBL/GenBank/DDBJ whole genome shotgun (WGS) entry which is preliminary data.</text>
</comment>
<evidence type="ECO:0000313" key="2">
    <source>
        <dbReference type="Proteomes" id="UP001396334"/>
    </source>
</evidence>
<proteinExistence type="predicted"/>
<evidence type="ECO:0000313" key="1">
    <source>
        <dbReference type="EMBL" id="KAK9010901.1"/>
    </source>
</evidence>
<sequence length="90" mass="9417">MSTSIATEQDSLNHESCGAIHLGDAAELENAATVLFGGEIPQACAIEIEFLNYVELNDEQIAGAVPGQNHCILPPCEMREGLALAPVVPG</sequence>
<protein>
    <submittedName>
        <fullName evidence="1">Uncharacterized protein</fullName>
    </submittedName>
</protein>
<reference evidence="1 2" key="1">
    <citation type="journal article" date="2024" name="G3 (Bethesda)">
        <title>Genome assembly of Hibiscus sabdariffa L. provides insights into metabolisms of medicinal natural products.</title>
        <authorList>
            <person name="Kim T."/>
        </authorList>
    </citation>
    <scope>NUCLEOTIDE SEQUENCE [LARGE SCALE GENOMIC DNA]</scope>
    <source>
        <strain evidence="1">TK-2024</strain>
        <tissue evidence="1">Old leaves</tissue>
    </source>
</reference>
<accession>A0ABR2RD75</accession>
<gene>
    <name evidence="1" type="ORF">V6N11_043768</name>
</gene>
<organism evidence="1 2">
    <name type="scientific">Hibiscus sabdariffa</name>
    <name type="common">roselle</name>
    <dbReference type="NCBI Taxonomy" id="183260"/>
    <lineage>
        <taxon>Eukaryota</taxon>
        <taxon>Viridiplantae</taxon>
        <taxon>Streptophyta</taxon>
        <taxon>Embryophyta</taxon>
        <taxon>Tracheophyta</taxon>
        <taxon>Spermatophyta</taxon>
        <taxon>Magnoliopsida</taxon>
        <taxon>eudicotyledons</taxon>
        <taxon>Gunneridae</taxon>
        <taxon>Pentapetalae</taxon>
        <taxon>rosids</taxon>
        <taxon>malvids</taxon>
        <taxon>Malvales</taxon>
        <taxon>Malvaceae</taxon>
        <taxon>Malvoideae</taxon>
        <taxon>Hibiscus</taxon>
    </lineage>
</organism>
<dbReference type="EMBL" id="JBBPBN010000023">
    <property type="protein sequence ID" value="KAK9010901.1"/>
    <property type="molecule type" value="Genomic_DNA"/>
</dbReference>
<dbReference type="Proteomes" id="UP001396334">
    <property type="component" value="Unassembled WGS sequence"/>
</dbReference>
<keyword evidence="2" id="KW-1185">Reference proteome</keyword>